<dbReference type="AlphaFoldDB" id="A0A8C3FB66"/>
<dbReference type="Proteomes" id="UP000694380">
    <property type="component" value="Unplaced"/>
</dbReference>
<dbReference type="InterPro" id="IPR000436">
    <property type="entry name" value="Sushi_SCR_CCP_dom"/>
</dbReference>
<dbReference type="InterPro" id="IPR050350">
    <property type="entry name" value="Compl-Cell_Adhes-Reg"/>
</dbReference>
<organism evidence="6 7">
    <name type="scientific">Chrysemys picta bellii</name>
    <name type="common">Western painted turtle</name>
    <name type="synonym">Emys bellii</name>
    <dbReference type="NCBI Taxonomy" id="8478"/>
    <lineage>
        <taxon>Eukaryota</taxon>
        <taxon>Metazoa</taxon>
        <taxon>Chordata</taxon>
        <taxon>Craniata</taxon>
        <taxon>Vertebrata</taxon>
        <taxon>Euteleostomi</taxon>
        <taxon>Archelosauria</taxon>
        <taxon>Testudinata</taxon>
        <taxon>Testudines</taxon>
        <taxon>Cryptodira</taxon>
        <taxon>Durocryptodira</taxon>
        <taxon>Testudinoidea</taxon>
        <taxon>Emydidae</taxon>
        <taxon>Chrysemys</taxon>
    </lineage>
</organism>
<keyword evidence="3 5" id="KW-1015">Disulfide bond</keyword>
<dbReference type="FunFam" id="2.10.70.10:FF:000008">
    <property type="entry name" value="Complement receptor type 1"/>
    <property type="match status" value="1"/>
</dbReference>
<dbReference type="OrthoDB" id="406096at2759"/>
<evidence type="ECO:0000256" key="1">
    <source>
        <dbReference type="ARBA" id="ARBA00022659"/>
    </source>
</evidence>
<reference evidence="6" key="2">
    <citation type="submission" date="2025-09" db="UniProtKB">
        <authorList>
            <consortium name="Ensembl"/>
        </authorList>
    </citation>
    <scope>IDENTIFICATION</scope>
</reference>
<dbReference type="SUPFAM" id="SSF57535">
    <property type="entry name" value="Complement control module/SCR domain"/>
    <property type="match status" value="4"/>
</dbReference>
<keyword evidence="7" id="KW-1185">Reference proteome</keyword>
<evidence type="ECO:0000256" key="3">
    <source>
        <dbReference type="ARBA" id="ARBA00023157"/>
    </source>
</evidence>
<dbReference type="Pfam" id="PF00084">
    <property type="entry name" value="Sushi"/>
    <property type="match status" value="4"/>
</dbReference>
<evidence type="ECO:0000256" key="4">
    <source>
        <dbReference type="ARBA" id="ARBA00023180"/>
    </source>
</evidence>
<feature type="disulfide bond" evidence="5">
    <location>
        <begin position="204"/>
        <end position="247"/>
    </location>
</feature>
<dbReference type="PANTHER" id="PTHR19325:SF570">
    <property type="entry name" value="COMPLEMENT COMPONENT 4 BINDING PROTEIN, MEMBRANE"/>
    <property type="match status" value="1"/>
</dbReference>
<protein>
    <submittedName>
        <fullName evidence="6">Uncharacterized protein</fullName>
    </submittedName>
</protein>
<dbReference type="OMA" id="PVMAYCE"/>
<dbReference type="Ensembl" id="ENSCPBT00000006954.1">
    <property type="protein sequence ID" value="ENSCPBP00000005734.1"/>
    <property type="gene ID" value="ENSCPBG00000004584.1"/>
</dbReference>
<dbReference type="InterPro" id="IPR035976">
    <property type="entry name" value="Sushi/SCR/CCP_sf"/>
</dbReference>
<accession>A0A8C3FB66</accession>
<dbReference type="PANTHER" id="PTHR19325">
    <property type="entry name" value="COMPLEMENT COMPONENT-RELATED SUSHI DOMAIN-CONTAINING"/>
    <property type="match status" value="1"/>
</dbReference>
<keyword evidence="2" id="KW-0677">Repeat</keyword>
<feature type="disulfide bond" evidence="5">
    <location>
        <begin position="139"/>
        <end position="182"/>
    </location>
</feature>
<dbReference type="SMART" id="SM00032">
    <property type="entry name" value="CCP"/>
    <property type="match status" value="4"/>
</dbReference>
<sequence>MFLFVVRLFLLGGCGATPRLKSAALSAEDAAKNYCPPGTTVSYVCRPGYESTELRPVITCLENSTWSEAPEFCRRKSCGVPKGPEHGRAVDTTNYLYGASVNIICDDGFRLRGRPFIQCTLKGDQVEWSQLPTCEAILCLPPPDIPHGSHTGQSEQEFSFGSAVTYTCDQGFSLIGDASIHCTTKDNVNGEWSGPAPECKAITCSPPPNIANGKHNGSNVEIFDCNSSVTYKCDDNFSLTGEASIHCTTKDNINGVWNGSAPKCKGDCLSVFIFLLFYFLQPEKTIF</sequence>
<keyword evidence="1 5" id="KW-0768">Sushi</keyword>
<dbReference type="GeneTree" id="ENSGT00940000164219"/>
<name>A0A8C3FB66_CHRPI</name>
<dbReference type="PROSITE" id="PS50923">
    <property type="entry name" value="SUSHI"/>
    <property type="match status" value="4"/>
</dbReference>
<keyword evidence="4" id="KW-0325">Glycoprotein</keyword>
<reference evidence="6" key="1">
    <citation type="submission" date="2025-08" db="UniProtKB">
        <authorList>
            <consortium name="Ensembl"/>
        </authorList>
    </citation>
    <scope>IDENTIFICATION</scope>
</reference>
<evidence type="ECO:0000313" key="6">
    <source>
        <dbReference type="Ensembl" id="ENSCPBP00000005734.1"/>
    </source>
</evidence>
<evidence type="ECO:0000256" key="5">
    <source>
        <dbReference type="PROSITE-ProRule" id="PRU00302"/>
    </source>
</evidence>
<evidence type="ECO:0000256" key="2">
    <source>
        <dbReference type="ARBA" id="ARBA00022737"/>
    </source>
</evidence>
<dbReference type="Gene3D" id="2.10.70.10">
    <property type="entry name" value="Complement Module, domain 1"/>
    <property type="match status" value="4"/>
</dbReference>
<evidence type="ECO:0000313" key="7">
    <source>
        <dbReference type="Proteomes" id="UP000694380"/>
    </source>
</evidence>
<comment type="caution">
    <text evidence="5">Lacks conserved residue(s) required for the propagation of feature annotation.</text>
</comment>
<proteinExistence type="predicted"/>
<dbReference type="CDD" id="cd00033">
    <property type="entry name" value="CCP"/>
    <property type="match status" value="4"/>
</dbReference>